<dbReference type="KEGG" id="vos:KNV97_21060"/>
<evidence type="ECO:0000313" key="3">
    <source>
        <dbReference type="EMBL" id="QXO17792.1"/>
    </source>
</evidence>
<feature type="domain" description="Type II secretion system protein GspB C-terminal" evidence="2">
    <location>
        <begin position="218"/>
        <end position="277"/>
    </location>
</feature>
<dbReference type="GO" id="GO:0015627">
    <property type="term" value="C:type II protein secretion system complex"/>
    <property type="evidence" value="ECO:0007669"/>
    <property type="project" value="InterPro"/>
</dbReference>
<keyword evidence="1" id="KW-1133">Transmembrane helix</keyword>
<protein>
    <submittedName>
        <fullName evidence="3">General secretion pathway protein GspB</fullName>
    </submittedName>
</protein>
<proteinExistence type="predicted"/>
<sequence length="283" mass="31113">MSQVMKALQRSEASHQQYSAQAAQMMLPDTAHRQRGFRWYHALWLLVPGIVTAVVVAVQSYQHQQARIAALGDVGPSVVQVPASVEQLDYPDFGPLARSEVEVPEFDQSAADELMASESVGANQPAEAVPVALASAANQVPLASNSRRLTAAQSEAEMDRQNQQALRSLDLSQLSPQMAARVESVLQQDDTAAAQQNEHHDEDAIALVQHSNEFSGYLPAMNFQTHVYASNAVKRWIKVNGVEYQEGDKIFDNVQLVAIKPQSTIILFGQQPIEIPALYDWRG</sequence>
<dbReference type="EMBL" id="CP076643">
    <property type="protein sequence ID" value="QXO17792.1"/>
    <property type="molecule type" value="Genomic_DNA"/>
</dbReference>
<dbReference type="RefSeq" id="WP_218562697.1">
    <property type="nucleotide sequence ID" value="NZ_CP076643.1"/>
</dbReference>
<gene>
    <name evidence="3" type="ORF">KNV97_21060</name>
</gene>
<dbReference type="Proteomes" id="UP000694232">
    <property type="component" value="Chromosome 1"/>
</dbReference>
<evidence type="ECO:0000256" key="1">
    <source>
        <dbReference type="SAM" id="Phobius"/>
    </source>
</evidence>
<dbReference type="AlphaFoldDB" id="A0A975YNI1"/>
<accession>A0A975YNI1</accession>
<keyword evidence="1" id="KW-0812">Transmembrane</keyword>
<keyword evidence="4" id="KW-1185">Reference proteome</keyword>
<evidence type="ECO:0000313" key="4">
    <source>
        <dbReference type="Proteomes" id="UP000694232"/>
    </source>
</evidence>
<reference evidence="3" key="1">
    <citation type="submission" date="2021-06" db="EMBL/GenBank/DDBJ databases">
        <title>Vibrio nov. sp., novel gut bacterium isolated from Yellow Sea oyster.</title>
        <authorList>
            <person name="Muhammad N."/>
            <person name="Nguyen T.H."/>
            <person name="Lee Y.-J."/>
            <person name="Ko J."/>
            <person name="Kim S.-G."/>
        </authorList>
    </citation>
    <scope>NUCLEOTIDE SEQUENCE</scope>
    <source>
        <strain evidence="3">OG9-811</strain>
    </source>
</reference>
<name>A0A975YNI1_9VIBR</name>
<evidence type="ECO:0000259" key="2">
    <source>
        <dbReference type="Pfam" id="PF16537"/>
    </source>
</evidence>
<organism evidence="3 4">
    <name type="scientific">Vibrio ostreae</name>
    <dbReference type="NCBI Taxonomy" id="2841925"/>
    <lineage>
        <taxon>Bacteria</taxon>
        <taxon>Pseudomonadati</taxon>
        <taxon>Pseudomonadota</taxon>
        <taxon>Gammaproteobacteria</taxon>
        <taxon>Vibrionales</taxon>
        <taxon>Vibrionaceae</taxon>
        <taxon>Vibrio</taxon>
    </lineage>
</organism>
<dbReference type="Pfam" id="PF16537">
    <property type="entry name" value="T2SSB"/>
    <property type="match status" value="1"/>
</dbReference>
<keyword evidence="1" id="KW-0472">Membrane</keyword>
<dbReference type="InterPro" id="IPR032389">
    <property type="entry name" value="GspB_C"/>
</dbReference>
<feature type="transmembrane region" description="Helical" evidence="1">
    <location>
        <begin position="42"/>
        <end position="61"/>
    </location>
</feature>